<comment type="similarity">
    <text evidence="2 7 8">Belongs to the triosephosphate isomerase family.</text>
</comment>
<evidence type="ECO:0000256" key="2">
    <source>
        <dbReference type="ARBA" id="ARBA00007422"/>
    </source>
</evidence>
<organism evidence="9 10">
    <name type="scientific">Candidatus Polarisedimenticola svalbardensis</name>
    <dbReference type="NCBI Taxonomy" id="2886004"/>
    <lineage>
        <taxon>Bacteria</taxon>
        <taxon>Pseudomonadati</taxon>
        <taxon>Acidobacteriota</taxon>
        <taxon>Candidatus Polarisedimenticolia</taxon>
        <taxon>Candidatus Polarisedimenticolales</taxon>
        <taxon>Candidatus Polarisedimenticolaceae</taxon>
        <taxon>Candidatus Polarisedimenticola</taxon>
    </lineage>
</organism>
<gene>
    <name evidence="7" type="primary">tpiA</name>
    <name evidence="9" type="ORF">IFK94_01770</name>
</gene>
<dbReference type="GO" id="GO:0005829">
    <property type="term" value="C:cytosol"/>
    <property type="evidence" value="ECO:0007669"/>
    <property type="project" value="TreeGrafter"/>
</dbReference>
<evidence type="ECO:0000313" key="10">
    <source>
        <dbReference type="Proteomes" id="UP000648239"/>
    </source>
</evidence>
<dbReference type="PROSITE" id="PS00171">
    <property type="entry name" value="TIM_1"/>
    <property type="match status" value="1"/>
</dbReference>
<evidence type="ECO:0000256" key="1">
    <source>
        <dbReference type="ARBA" id="ARBA00004680"/>
    </source>
</evidence>
<dbReference type="PANTHER" id="PTHR21139">
    <property type="entry name" value="TRIOSEPHOSPHATE ISOMERASE"/>
    <property type="match status" value="1"/>
</dbReference>
<comment type="catalytic activity">
    <reaction evidence="7 8">
        <text>D-glyceraldehyde 3-phosphate = dihydroxyacetone phosphate</text>
        <dbReference type="Rhea" id="RHEA:18585"/>
        <dbReference type="ChEBI" id="CHEBI:57642"/>
        <dbReference type="ChEBI" id="CHEBI:59776"/>
        <dbReference type="EC" id="5.3.1.1"/>
    </reaction>
</comment>
<dbReference type="FunFam" id="3.20.20.70:FF:000016">
    <property type="entry name" value="Triosephosphate isomerase"/>
    <property type="match status" value="1"/>
</dbReference>
<dbReference type="InterPro" id="IPR035990">
    <property type="entry name" value="TIM_sf"/>
</dbReference>
<dbReference type="PANTHER" id="PTHR21139:SF42">
    <property type="entry name" value="TRIOSEPHOSPHATE ISOMERASE"/>
    <property type="match status" value="1"/>
</dbReference>
<feature type="active site" description="Electrophile" evidence="7">
    <location>
        <position position="100"/>
    </location>
</feature>
<feature type="binding site" evidence="7">
    <location>
        <begin position="13"/>
        <end position="15"/>
    </location>
    <ligand>
        <name>substrate</name>
    </ligand>
</feature>
<dbReference type="UniPathway" id="UPA00138"/>
<accession>A0A8J7C190</accession>
<dbReference type="UniPathway" id="UPA00109">
    <property type="reaction ID" value="UER00189"/>
</dbReference>
<keyword evidence="3 7" id="KW-0312">Gluconeogenesis</keyword>
<dbReference type="GO" id="GO:0046166">
    <property type="term" value="P:glyceraldehyde-3-phosphate biosynthetic process"/>
    <property type="evidence" value="ECO:0007669"/>
    <property type="project" value="TreeGrafter"/>
</dbReference>
<comment type="pathway">
    <text evidence="1 7 8">Carbohydrate degradation; glycolysis; D-glyceraldehyde 3-phosphate from glycerone phosphate: step 1/1.</text>
</comment>
<feature type="binding site" evidence="7">
    <location>
        <position position="178"/>
    </location>
    <ligand>
        <name>substrate</name>
    </ligand>
</feature>
<evidence type="ECO:0000256" key="4">
    <source>
        <dbReference type="ARBA" id="ARBA00022490"/>
    </source>
</evidence>
<dbReference type="EMBL" id="JACXWD010000003">
    <property type="protein sequence ID" value="MBD3866825.1"/>
    <property type="molecule type" value="Genomic_DNA"/>
</dbReference>
<dbReference type="AlphaFoldDB" id="A0A8J7C190"/>
<dbReference type="InterPro" id="IPR013785">
    <property type="entry name" value="Aldolase_TIM"/>
</dbReference>
<feature type="binding site" evidence="7">
    <location>
        <position position="218"/>
    </location>
    <ligand>
        <name>substrate</name>
    </ligand>
</feature>
<comment type="caution">
    <text evidence="9">The sequence shown here is derived from an EMBL/GenBank/DDBJ whole genome shotgun (WGS) entry which is preliminary data.</text>
</comment>
<name>A0A8J7C190_9BACT</name>
<keyword evidence="6 7" id="KW-0413">Isomerase</keyword>
<sequence>MATPRRRPLIMGNWKMNLGPAEAEKLVDELLAILPPEPQADIAVAPTFIAIGPVCRRLAATRAILPGAQNMHWEDHGALTGEIAPPMLAEAGVRLVILGHSERRAIFGETDDMVGRKVAAAYRHKLIPVLCVGEQETERDTGATLEVVGRQVRAGLEAGGPPSDGDLVLAYEPVWAIGTGRTPTTPEIQEVHRFIRDEVAAIAGQATADATRILYGGSMNPKNSAGILALPDVDGGLVGGAALDPAGFLTIILSATA</sequence>
<evidence type="ECO:0000256" key="3">
    <source>
        <dbReference type="ARBA" id="ARBA00022432"/>
    </source>
</evidence>
<dbReference type="NCBIfam" id="TIGR00419">
    <property type="entry name" value="tim"/>
    <property type="match status" value="1"/>
</dbReference>
<dbReference type="GO" id="GO:0006096">
    <property type="term" value="P:glycolytic process"/>
    <property type="evidence" value="ECO:0007669"/>
    <property type="project" value="UniProtKB-UniRule"/>
</dbReference>
<dbReference type="Pfam" id="PF00121">
    <property type="entry name" value="TIM"/>
    <property type="match status" value="1"/>
</dbReference>
<evidence type="ECO:0000256" key="6">
    <source>
        <dbReference type="ARBA" id="ARBA00023235"/>
    </source>
</evidence>
<dbReference type="InterPro" id="IPR020861">
    <property type="entry name" value="Triosephosphate_isomerase_AS"/>
</dbReference>
<dbReference type="Proteomes" id="UP000648239">
    <property type="component" value="Unassembled WGS sequence"/>
</dbReference>
<dbReference type="GO" id="GO:0006094">
    <property type="term" value="P:gluconeogenesis"/>
    <property type="evidence" value="ECO:0007669"/>
    <property type="project" value="UniProtKB-UniRule"/>
</dbReference>
<dbReference type="CDD" id="cd00311">
    <property type="entry name" value="TIM"/>
    <property type="match status" value="1"/>
</dbReference>
<evidence type="ECO:0000256" key="7">
    <source>
        <dbReference type="HAMAP-Rule" id="MF_00147"/>
    </source>
</evidence>
<evidence type="ECO:0000313" key="9">
    <source>
        <dbReference type="EMBL" id="MBD3866825.1"/>
    </source>
</evidence>
<comment type="function">
    <text evidence="7">Involved in the gluconeogenesis. Catalyzes stereospecifically the conversion of dihydroxyacetone phosphate (DHAP) to D-glyceraldehyde-3-phosphate (G3P).</text>
</comment>
<proteinExistence type="inferred from homology"/>
<comment type="subunit">
    <text evidence="7 8">Homodimer.</text>
</comment>
<dbReference type="GO" id="GO:0019563">
    <property type="term" value="P:glycerol catabolic process"/>
    <property type="evidence" value="ECO:0007669"/>
    <property type="project" value="TreeGrafter"/>
</dbReference>
<keyword evidence="5 7" id="KW-0324">Glycolysis</keyword>
<evidence type="ECO:0000256" key="8">
    <source>
        <dbReference type="RuleBase" id="RU363013"/>
    </source>
</evidence>
<dbReference type="SUPFAM" id="SSF51351">
    <property type="entry name" value="Triosephosphate isomerase (TIM)"/>
    <property type="match status" value="1"/>
</dbReference>
<comment type="subcellular location">
    <subcellularLocation>
        <location evidence="7 8">Cytoplasm</location>
    </subcellularLocation>
</comment>
<keyword evidence="4 7" id="KW-0963">Cytoplasm</keyword>
<dbReference type="InterPro" id="IPR022896">
    <property type="entry name" value="TrioseP_Isoase_bac/euk"/>
</dbReference>
<reference evidence="9 10" key="1">
    <citation type="submission" date="2020-08" db="EMBL/GenBank/DDBJ databases">
        <title>Acidobacteriota in marine sediments use diverse sulfur dissimilation pathways.</title>
        <authorList>
            <person name="Wasmund K."/>
        </authorList>
    </citation>
    <scope>NUCLEOTIDE SEQUENCE [LARGE SCALE GENOMIC DNA]</scope>
    <source>
        <strain evidence="9">MAG AM4</strain>
    </source>
</reference>
<dbReference type="EC" id="5.3.1.1" evidence="7 8"/>
<dbReference type="PROSITE" id="PS51440">
    <property type="entry name" value="TIM_2"/>
    <property type="match status" value="1"/>
</dbReference>
<dbReference type="Gene3D" id="3.20.20.70">
    <property type="entry name" value="Aldolase class I"/>
    <property type="match status" value="1"/>
</dbReference>
<evidence type="ECO:0000256" key="5">
    <source>
        <dbReference type="ARBA" id="ARBA00023152"/>
    </source>
</evidence>
<dbReference type="HAMAP" id="MF_00147_B">
    <property type="entry name" value="TIM_B"/>
    <property type="match status" value="1"/>
</dbReference>
<feature type="binding site" evidence="7">
    <location>
        <begin position="239"/>
        <end position="240"/>
    </location>
    <ligand>
        <name>substrate</name>
    </ligand>
</feature>
<dbReference type="InterPro" id="IPR000652">
    <property type="entry name" value="Triosephosphate_isomerase"/>
</dbReference>
<feature type="active site" description="Proton acceptor" evidence="7">
    <location>
        <position position="172"/>
    </location>
</feature>
<comment type="pathway">
    <text evidence="7 8">Carbohydrate biosynthesis; gluconeogenesis.</text>
</comment>
<dbReference type="GO" id="GO:0004807">
    <property type="term" value="F:triose-phosphate isomerase activity"/>
    <property type="evidence" value="ECO:0007669"/>
    <property type="project" value="UniProtKB-UniRule"/>
</dbReference>
<protein>
    <recommendedName>
        <fullName evidence="7 8">Triosephosphate isomerase</fullName>
        <shortName evidence="7">TIM</shortName>
        <shortName evidence="7">TPI</shortName>
        <ecNumber evidence="7 8">5.3.1.1</ecNumber>
    </recommendedName>
    <alternativeName>
        <fullName evidence="7">Triose-phosphate isomerase</fullName>
    </alternativeName>
</protein>